<sequence>MDREPERKTLARRIAALEQDNQSLWKRIQALTEQNEALQDRGGRRAFDEMEEGIRSLEIQVTKALDNTSGLKPDMSSTAKRLSDISTQLASLNGKLDGKVGYAMLSIYAFGIVAVVMRNEIMAFLESLSVG</sequence>
<gene>
    <name evidence="3" type="ORF">C9E81_19995</name>
</gene>
<comment type="caution">
    <text evidence="3">The sequence shown here is derived from an EMBL/GenBank/DDBJ whole genome shotgun (WGS) entry which is preliminary data.</text>
</comment>
<feature type="transmembrane region" description="Helical" evidence="2">
    <location>
        <begin position="100"/>
        <end position="117"/>
    </location>
</feature>
<evidence type="ECO:0000256" key="1">
    <source>
        <dbReference type="SAM" id="Coils"/>
    </source>
</evidence>
<dbReference type="Gene3D" id="1.10.287.1490">
    <property type="match status" value="1"/>
</dbReference>
<reference evidence="3 4" key="1">
    <citation type="submission" date="2018-07" db="EMBL/GenBank/DDBJ databases">
        <authorList>
            <person name="Zhang Y."/>
            <person name="Wang L."/>
            <person name="Ma S."/>
        </authorList>
    </citation>
    <scope>NUCLEOTIDE SEQUENCE [LARGE SCALE GENOMIC DNA]</scope>
    <source>
        <strain evidence="3 4">4-2</strain>
    </source>
</reference>
<keyword evidence="2" id="KW-0472">Membrane</keyword>
<keyword evidence="1" id="KW-0175">Coiled coil</keyword>
<dbReference type="OrthoDB" id="8453713at2"/>
<protein>
    <submittedName>
        <fullName evidence="3">Uncharacterized protein</fullName>
    </submittedName>
</protein>
<proteinExistence type="predicted"/>
<dbReference type="RefSeq" id="WP_122114127.1">
    <property type="nucleotide sequence ID" value="NZ_QOKZ01000011.1"/>
</dbReference>
<keyword evidence="4" id="KW-1185">Reference proteome</keyword>
<dbReference type="Proteomes" id="UP000273516">
    <property type="component" value="Unassembled WGS sequence"/>
</dbReference>
<name>A0A3M0M1D6_9RHOB</name>
<organism evidence="3 4">
    <name type="scientific">Paracoccus alkanivorans</name>
    <dbReference type="NCBI Taxonomy" id="2116655"/>
    <lineage>
        <taxon>Bacteria</taxon>
        <taxon>Pseudomonadati</taxon>
        <taxon>Pseudomonadota</taxon>
        <taxon>Alphaproteobacteria</taxon>
        <taxon>Rhodobacterales</taxon>
        <taxon>Paracoccaceae</taxon>
        <taxon>Paracoccus</taxon>
    </lineage>
</organism>
<feature type="coiled-coil region" evidence="1">
    <location>
        <begin position="14"/>
        <end position="67"/>
    </location>
</feature>
<evidence type="ECO:0000313" key="4">
    <source>
        <dbReference type="Proteomes" id="UP000273516"/>
    </source>
</evidence>
<evidence type="ECO:0000256" key="2">
    <source>
        <dbReference type="SAM" id="Phobius"/>
    </source>
</evidence>
<keyword evidence="2" id="KW-1133">Transmembrane helix</keyword>
<accession>A0A3M0M1D6</accession>
<evidence type="ECO:0000313" key="3">
    <source>
        <dbReference type="EMBL" id="RMC31582.1"/>
    </source>
</evidence>
<dbReference type="EMBL" id="QOKZ01000011">
    <property type="protein sequence ID" value="RMC31582.1"/>
    <property type="molecule type" value="Genomic_DNA"/>
</dbReference>
<keyword evidence="2" id="KW-0812">Transmembrane</keyword>
<dbReference type="AlphaFoldDB" id="A0A3M0M1D6"/>